<dbReference type="EMBL" id="JEME01002194">
    <property type="protein sequence ID" value="KYG05029.1"/>
    <property type="molecule type" value="Genomic_DNA"/>
</dbReference>
<dbReference type="InterPro" id="IPR017927">
    <property type="entry name" value="FAD-bd_FR_type"/>
</dbReference>
<dbReference type="InterPro" id="IPR039261">
    <property type="entry name" value="FNR_nucleotide-bd"/>
</dbReference>
<evidence type="ECO:0000313" key="3">
    <source>
        <dbReference type="Proteomes" id="UP000075502"/>
    </source>
</evidence>
<protein>
    <recommendedName>
        <fullName evidence="1">FAD-binding FR-type domain-containing protein</fullName>
    </recommendedName>
</protein>
<organism evidence="2 3">
    <name type="scientific">Sorangium cellulosum</name>
    <name type="common">Polyangium cellulosum</name>
    <dbReference type="NCBI Taxonomy" id="56"/>
    <lineage>
        <taxon>Bacteria</taxon>
        <taxon>Pseudomonadati</taxon>
        <taxon>Myxococcota</taxon>
        <taxon>Polyangia</taxon>
        <taxon>Polyangiales</taxon>
        <taxon>Polyangiaceae</taxon>
        <taxon>Sorangium</taxon>
    </lineage>
</organism>
<dbReference type="InterPro" id="IPR039374">
    <property type="entry name" value="SIP_fam"/>
</dbReference>
<feature type="domain" description="FAD-binding FR-type" evidence="1">
    <location>
        <begin position="9"/>
        <end position="107"/>
    </location>
</feature>
<evidence type="ECO:0000313" key="2">
    <source>
        <dbReference type="EMBL" id="KYG05029.1"/>
    </source>
</evidence>
<reference evidence="2 3" key="1">
    <citation type="submission" date="2014-02" db="EMBL/GenBank/DDBJ databases">
        <title>The small core and large imbalanced accessory genome model reveals a collaborative survival strategy of Sorangium cellulosum strains in nature.</title>
        <authorList>
            <person name="Han K."/>
            <person name="Peng R."/>
            <person name="Blom J."/>
            <person name="Li Y.-Z."/>
        </authorList>
    </citation>
    <scope>NUCLEOTIDE SEQUENCE [LARGE SCALE GENOMIC DNA]</scope>
    <source>
        <strain evidence="2 3">So0007-03</strain>
    </source>
</reference>
<dbReference type="AlphaFoldDB" id="A0A150TJZ8"/>
<name>A0A150TJZ8_SORCE</name>
<comment type="caution">
    <text evidence="2">The sequence shown here is derived from an EMBL/GenBank/DDBJ whole genome shotgun (WGS) entry which is preliminary data.</text>
</comment>
<dbReference type="Proteomes" id="UP000075502">
    <property type="component" value="Unassembled WGS sequence"/>
</dbReference>
<dbReference type="InterPro" id="IPR017938">
    <property type="entry name" value="Riboflavin_synthase-like_b-brl"/>
</dbReference>
<dbReference type="PANTHER" id="PTHR30157">
    <property type="entry name" value="FERRIC REDUCTASE, NADPH-DEPENDENT"/>
    <property type="match status" value="1"/>
</dbReference>
<proteinExistence type="predicted"/>
<dbReference type="SUPFAM" id="SSF63380">
    <property type="entry name" value="Riboflavin synthase domain-like"/>
    <property type="match status" value="1"/>
</dbReference>
<dbReference type="PROSITE" id="PS51384">
    <property type="entry name" value="FAD_FR"/>
    <property type="match status" value="1"/>
</dbReference>
<dbReference type="Gene3D" id="3.40.50.80">
    <property type="entry name" value="Nucleotide-binding domain of ferredoxin-NADP reductase (FNR) module"/>
    <property type="match status" value="1"/>
</dbReference>
<dbReference type="GO" id="GO:0016491">
    <property type="term" value="F:oxidoreductase activity"/>
    <property type="evidence" value="ECO:0007669"/>
    <property type="project" value="InterPro"/>
</dbReference>
<dbReference type="Gene3D" id="2.40.30.10">
    <property type="entry name" value="Translation factors"/>
    <property type="match status" value="1"/>
</dbReference>
<dbReference type="PANTHER" id="PTHR30157:SF0">
    <property type="entry name" value="NADPH-DEPENDENT FERRIC-CHELATE REDUCTASE"/>
    <property type="match status" value="1"/>
</dbReference>
<gene>
    <name evidence="2" type="ORF">BE21_43280</name>
</gene>
<evidence type="ECO:0000259" key="1">
    <source>
        <dbReference type="PROSITE" id="PS51384"/>
    </source>
</evidence>
<sequence length="223" mass="23176">MSSVKGKIVRLFSGVALKRAAVVSVQAFGGFQRLRLRSDVQGFSAGAKVQLLLPSDDMRTYTPISSPDGMVLLGWMHAGGPGARWMSSARPGDELPFVGPQRSLSLDAGPVVLVGDETSVAVAAAFAAERPGQVHAVIQSEAASDVRAAAESVGLRQVDVVARGDTAVTVDAVEARLSTSPDAVVALTGGSELVVGVRDALRRAGVRNIKTKTYWTPGRAGLD</sequence>
<accession>A0A150TJZ8</accession>